<comment type="caution">
    <text evidence="3">The sequence shown here is derived from an EMBL/GenBank/DDBJ whole genome shotgun (WGS) entry which is preliminary data.</text>
</comment>
<evidence type="ECO:0000313" key="3">
    <source>
        <dbReference type="EMBL" id="PHT70472.1"/>
    </source>
</evidence>
<dbReference type="PANTHER" id="PTHR33463">
    <property type="entry name" value="NB-ARC DOMAIN-CONTAINING PROTEIN-RELATED"/>
    <property type="match status" value="1"/>
</dbReference>
<keyword evidence="1" id="KW-0611">Plant defense</keyword>
<evidence type="ECO:0000256" key="1">
    <source>
        <dbReference type="ARBA" id="ARBA00022821"/>
    </source>
</evidence>
<dbReference type="InterPro" id="IPR002182">
    <property type="entry name" value="NB-ARC"/>
</dbReference>
<organism evidence="3 4">
    <name type="scientific">Capsicum annuum</name>
    <name type="common">Capsicum pepper</name>
    <dbReference type="NCBI Taxonomy" id="4072"/>
    <lineage>
        <taxon>Eukaryota</taxon>
        <taxon>Viridiplantae</taxon>
        <taxon>Streptophyta</taxon>
        <taxon>Embryophyta</taxon>
        <taxon>Tracheophyta</taxon>
        <taxon>Spermatophyta</taxon>
        <taxon>Magnoliopsida</taxon>
        <taxon>eudicotyledons</taxon>
        <taxon>Gunneridae</taxon>
        <taxon>Pentapetalae</taxon>
        <taxon>asterids</taxon>
        <taxon>lamiids</taxon>
        <taxon>Solanales</taxon>
        <taxon>Solanaceae</taxon>
        <taxon>Solanoideae</taxon>
        <taxon>Capsiceae</taxon>
        <taxon>Capsicum</taxon>
    </lineage>
</organism>
<dbReference type="InterPro" id="IPR050905">
    <property type="entry name" value="Plant_NBS-LRR"/>
</dbReference>
<protein>
    <recommendedName>
        <fullName evidence="2">NB-ARC domain-containing protein</fullName>
    </recommendedName>
</protein>
<accession>A0A2G2YL41</accession>
<evidence type="ECO:0000313" key="4">
    <source>
        <dbReference type="Proteomes" id="UP000222542"/>
    </source>
</evidence>
<dbReference type="GO" id="GO:0043531">
    <property type="term" value="F:ADP binding"/>
    <property type="evidence" value="ECO:0007669"/>
    <property type="project" value="InterPro"/>
</dbReference>
<dbReference type="SUPFAM" id="SSF52540">
    <property type="entry name" value="P-loop containing nucleoside triphosphate hydrolases"/>
    <property type="match status" value="1"/>
</dbReference>
<dbReference type="Gene3D" id="3.40.50.300">
    <property type="entry name" value="P-loop containing nucleotide triphosphate hydrolases"/>
    <property type="match status" value="1"/>
</dbReference>
<dbReference type="PANTHER" id="PTHR33463:SF198">
    <property type="entry name" value="RPP4C3"/>
    <property type="match status" value="1"/>
</dbReference>
<proteinExistence type="predicted"/>
<sequence>MEALRDKSITIIRVYGMGGVGETMLADKIRLRVKQRRLFDMVVMVTISQKPNLKIIQGEIIGGIGLILQVESWRSTMFKINISIPELEMLKLKNCVSPQYLFGLSLAAGSSSNLTVDFPNYEEEEISQRTHIRPEGKMAQVIKFPNLYDFVLYRVTCLHFCSDTIEGMEFPQLQKIKSRYFPEFQNLLPIANNSITDSNPLFDEKVCFCHSTRDIS</sequence>
<dbReference type="Proteomes" id="UP000222542">
    <property type="component" value="Unassembled WGS sequence"/>
</dbReference>
<name>A0A2G2YL41_CAPAN</name>
<dbReference type="EMBL" id="AYRZ02000010">
    <property type="protein sequence ID" value="PHT70472.1"/>
    <property type="molecule type" value="Genomic_DNA"/>
</dbReference>
<gene>
    <name evidence="3" type="ORF">T459_25576</name>
</gene>
<feature type="domain" description="NB-ARC" evidence="2">
    <location>
        <begin position="5"/>
        <end position="63"/>
    </location>
</feature>
<keyword evidence="4" id="KW-1185">Reference proteome</keyword>
<dbReference type="InterPro" id="IPR027417">
    <property type="entry name" value="P-loop_NTPase"/>
</dbReference>
<dbReference type="AlphaFoldDB" id="A0A2G2YL41"/>
<reference evidence="3 4" key="2">
    <citation type="journal article" date="2017" name="Genome Biol.">
        <title>New reference genome sequences of hot pepper reveal the massive evolution of plant disease-resistance genes by retroduplication.</title>
        <authorList>
            <person name="Kim S."/>
            <person name="Park J."/>
            <person name="Yeom S.I."/>
            <person name="Kim Y.M."/>
            <person name="Seo E."/>
            <person name="Kim K.T."/>
            <person name="Kim M.S."/>
            <person name="Lee J.M."/>
            <person name="Cheong K."/>
            <person name="Shin H.S."/>
            <person name="Kim S.B."/>
            <person name="Han K."/>
            <person name="Lee J."/>
            <person name="Park M."/>
            <person name="Lee H.A."/>
            <person name="Lee H.Y."/>
            <person name="Lee Y."/>
            <person name="Oh S."/>
            <person name="Lee J.H."/>
            <person name="Choi E."/>
            <person name="Choi E."/>
            <person name="Lee S.E."/>
            <person name="Jeon J."/>
            <person name="Kim H."/>
            <person name="Choi G."/>
            <person name="Song H."/>
            <person name="Lee J."/>
            <person name="Lee S.C."/>
            <person name="Kwon J.K."/>
            <person name="Lee H.Y."/>
            <person name="Koo N."/>
            <person name="Hong Y."/>
            <person name="Kim R.W."/>
            <person name="Kang W.H."/>
            <person name="Huh J.H."/>
            <person name="Kang B.C."/>
            <person name="Yang T.J."/>
            <person name="Lee Y.H."/>
            <person name="Bennetzen J.L."/>
            <person name="Choi D."/>
        </authorList>
    </citation>
    <scope>NUCLEOTIDE SEQUENCE [LARGE SCALE GENOMIC DNA]</scope>
    <source>
        <strain evidence="4">cv. CM334</strain>
    </source>
</reference>
<reference evidence="3 4" key="1">
    <citation type="journal article" date="2014" name="Nat. Genet.">
        <title>Genome sequence of the hot pepper provides insights into the evolution of pungency in Capsicum species.</title>
        <authorList>
            <person name="Kim S."/>
            <person name="Park M."/>
            <person name="Yeom S.I."/>
            <person name="Kim Y.M."/>
            <person name="Lee J.M."/>
            <person name="Lee H.A."/>
            <person name="Seo E."/>
            <person name="Choi J."/>
            <person name="Cheong K."/>
            <person name="Kim K.T."/>
            <person name="Jung K."/>
            <person name="Lee G.W."/>
            <person name="Oh S.K."/>
            <person name="Bae C."/>
            <person name="Kim S.B."/>
            <person name="Lee H.Y."/>
            <person name="Kim S.Y."/>
            <person name="Kim M.S."/>
            <person name="Kang B.C."/>
            <person name="Jo Y.D."/>
            <person name="Yang H.B."/>
            <person name="Jeong H.J."/>
            <person name="Kang W.H."/>
            <person name="Kwon J.K."/>
            <person name="Shin C."/>
            <person name="Lim J.Y."/>
            <person name="Park J.H."/>
            <person name="Huh J.H."/>
            <person name="Kim J.S."/>
            <person name="Kim B.D."/>
            <person name="Cohen O."/>
            <person name="Paran I."/>
            <person name="Suh M.C."/>
            <person name="Lee S.B."/>
            <person name="Kim Y.K."/>
            <person name="Shin Y."/>
            <person name="Noh S.J."/>
            <person name="Park J."/>
            <person name="Seo Y.S."/>
            <person name="Kwon S.Y."/>
            <person name="Kim H.A."/>
            <person name="Park J.M."/>
            <person name="Kim H.J."/>
            <person name="Choi S.B."/>
            <person name="Bosland P.W."/>
            <person name="Reeves G."/>
            <person name="Jo S.H."/>
            <person name="Lee B.W."/>
            <person name="Cho H.T."/>
            <person name="Choi H.S."/>
            <person name="Lee M.S."/>
            <person name="Yu Y."/>
            <person name="Do Choi Y."/>
            <person name="Park B.S."/>
            <person name="van Deynze A."/>
            <person name="Ashrafi H."/>
            <person name="Hill T."/>
            <person name="Kim W.T."/>
            <person name="Pai H.S."/>
            <person name="Ahn H.K."/>
            <person name="Yeam I."/>
            <person name="Giovannoni J.J."/>
            <person name="Rose J.K."/>
            <person name="Sorensen I."/>
            <person name="Lee S.J."/>
            <person name="Kim R.W."/>
            <person name="Choi I.Y."/>
            <person name="Choi B.S."/>
            <person name="Lim J.S."/>
            <person name="Lee Y.H."/>
            <person name="Choi D."/>
        </authorList>
    </citation>
    <scope>NUCLEOTIDE SEQUENCE [LARGE SCALE GENOMIC DNA]</scope>
    <source>
        <strain evidence="4">cv. CM334</strain>
    </source>
</reference>
<dbReference type="Pfam" id="PF00931">
    <property type="entry name" value="NB-ARC"/>
    <property type="match status" value="1"/>
</dbReference>
<dbReference type="Gramene" id="PHT70472">
    <property type="protein sequence ID" value="PHT70472"/>
    <property type="gene ID" value="T459_25576"/>
</dbReference>
<evidence type="ECO:0000259" key="2">
    <source>
        <dbReference type="Pfam" id="PF00931"/>
    </source>
</evidence>